<evidence type="ECO:0000313" key="1">
    <source>
        <dbReference type="EMBL" id="UQC76190.1"/>
    </source>
</evidence>
<proteinExistence type="predicted"/>
<dbReference type="Proteomes" id="UP000830671">
    <property type="component" value="Chromosome 10"/>
</dbReference>
<dbReference type="AlphaFoldDB" id="A0A9Q8WB72"/>
<name>A0A9Q8WB72_9PEZI</name>
<organism evidence="1 2">
    <name type="scientific">Colletotrichum lupini</name>
    <dbReference type="NCBI Taxonomy" id="145971"/>
    <lineage>
        <taxon>Eukaryota</taxon>
        <taxon>Fungi</taxon>
        <taxon>Dikarya</taxon>
        <taxon>Ascomycota</taxon>
        <taxon>Pezizomycotina</taxon>
        <taxon>Sordariomycetes</taxon>
        <taxon>Hypocreomycetidae</taxon>
        <taxon>Glomerellales</taxon>
        <taxon>Glomerellaceae</taxon>
        <taxon>Colletotrichum</taxon>
        <taxon>Colletotrichum acutatum species complex</taxon>
    </lineage>
</organism>
<accession>A0A9Q8WB72</accession>
<dbReference type="EMBL" id="CP019472">
    <property type="protein sequence ID" value="UQC76190.1"/>
    <property type="molecule type" value="Genomic_DNA"/>
</dbReference>
<dbReference type="KEGG" id="clup:CLUP02_17703"/>
<protein>
    <submittedName>
        <fullName evidence="1">Uncharacterized protein</fullName>
    </submittedName>
</protein>
<reference evidence="1" key="1">
    <citation type="journal article" date="2021" name="Mol. Plant Microbe Interact.">
        <title>Complete Genome Sequence of the Plant-Pathogenic Fungus Colletotrichum lupini.</title>
        <authorList>
            <person name="Baroncelli R."/>
            <person name="Pensec F."/>
            <person name="Da Lio D."/>
            <person name="Boufleur T."/>
            <person name="Vicente I."/>
            <person name="Sarrocco S."/>
            <person name="Picot A."/>
            <person name="Baraldi E."/>
            <person name="Sukno S."/>
            <person name="Thon M."/>
            <person name="Le Floch G."/>
        </authorList>
    </citation>
    <scope>NUCLEOTIDE SEQUENCE</scope>
    <source>
        <strain evidence="1">IMI 504893</strain>
    </source>
</reference>
<dbReference type="RefSeq" id="XP_049137833.1">
    <property type="nucleotide sequence ID" value="XM_049296609.1"/>
</dbReference>
<dbReference type="GeneID" id="73351619"/>
<sequence>MAKDQSELLASEEHHEDDSLWMKPLWAARPEMQLWTGLQGSLFYQPDFIRSDGQETTPRSLTLSHHKLPLTALLSVSFSL</sequence>
<evidence type="ECO:0000313" key="2">
    <source>
        <dbReference type="Proteomes" id="UP000830671"/>
    </source>
</evidence>
<gene>
    <name evidence="1" type="ORF">CLUP02_17703</name>
</gene>
<keyword evidence="2" id="KW-1185">Reference proteome</keyword>